<evidence type="ECO:0000256" key="2">
    <source>
        <dbReference type="SAM" id="SignalP"/>
    </source>
</evidence>
<keyword evidence="4" id="KW-1185">Reference proteome</keyword>
<keyword evidence="2" id="KW-0732">Signal</keyword>
<sequence length="487" mass="54898">MLKYLLALFSLMMLIGCQNGEEETGSASTESETVSEETTEAETTEESTEKASEETTEENADTEESADDEESSSEESSESDTSSEQASEPEQVNVLATRCIISNLGEACDGVPLDDQKKAYQRLLDEGVLGKREVTDTFLEDVLGSHMTMHNQNTGPSPSDDQYPLSTIDITAHYFTMELENYYNSESDAALGYLEEGSTLYEATVANKESGDFSDYKLYSAEVVESERGEPRTRQIERVYSHASSDGIERDRVTYESSKGDGPVGPTKLQLTGIESHELIETDIEYEVDVNEAYGPASDASPHARECIIKFNIRCELDSVEEVRDAYDQYVANGTLPEETEAESYPARIDESRRAIDYQMRVIGSISTKNYENYFQHYAYDLMQYYNDESDDVLHYLEPDSAAYDAIVANKENGDFSEHENYLVNIDDNRFSYMSPPPQEMILERVYSHATSEGKRKNRVLYTLELDEVSGIQIFSFEELSDEPFEE</sequence>
<dbReference type="Proteomes" id="UP001455384">
    <property type="component" value="Chromosome"/>
</dbReference>
<reference evidence="4" key="1">
    <citation type="submission" date="2023-10" db="EMBL/GenBank/DDBJ databases">
        <title>Genome analysis and identification of Salinococcus sp. Bachu38 nov., a PGPR from the rhizosphere of Tamarix.</title>
        <authorList>
            <person name="Liang Z."/>
            <person name="Zhang X."/>
            <person name="Jia J."/>
            <person name="Chen X."/>
            <person name="Wang Y."/>
            <person name="Wang Q."/>
            <person name="Wang R."/>
        </authorList>
    </citation>
    <scope>NUCLEOTIDE SEQUENCE [LARGE SCALE GENOMIC DNA]</scope>
    <source>
        <strain evidence="4">Bachu38</strain>
    </source>
</reference>
<feature type="compositionally biased region" description="Low complexity" evidence="1">
    <location>
        <begin position="79"/>
        <end position="88"/>
    </location>
</feature>
<feature type="chain" id="PRO_5045231337" evidence="2">
    <location>
        <begin position="21"/>
        <end position="487"/>
    </location>
</feature>
<dbReference type="PROSITE" id="PS51257">
    <property type="entry name" value="PROKAR_LIPOPROTEIN"/>
    <property type="match status" value="1"/>
</dbReference>
<proteinExistence type="predicted"/>
<feature type="signal peptide" evidence="2">
    <location>
        <begin position="1"/>
        <end position="20"/>
    </location>
</feature>
<feature type="region of interest" description="Disordered" evidence="1">
    <location>
        <begin position="21"/>
        <end position="91"/>
    </location>
</feature>
<evidence type="ECO:0000256" key="1">
    <source>
        <dbReference type="SAM" id="MobiDB-lite"/>
    </source>
</evidence>
<protein>
    <submittedName>
        <fullName evidence="3">Uncharacterized protein</fullName>
    </submittedName>
</protein>
<feature type="compositionally biased region" description="Acidic residues" evidence="1">
    <location>
        <begin position="33"/>
        <end position="46"/>
    </location>
</feature>
<evidence type="ECO:0000313" key="4">
    <source>
        <dbReference type="Proteomes" id="UP001455384"/>
    </source>
</evidence>
<evidence type="ECO:0000313" key="3">
    <source>
        <dbReference type="EMBL" id="WZX28951.1"/>
    </source>
</evidence>
<feature type="compositionally biased region" description="Acidic residues" evidence="1">
    <location>
        <begin position="54"/>
        <end position="78"/>
    </location>
</feature>
<dbReference type="RefSeq" id="WP_342387525.1">
    <property type="nucleotide sequence ID" value="NZ_CP138333.2"/>
</dbReference>
<gene>
    <name evidence="3" type="ORF">RQP18_09820</name>
</gene>
<accession>A0ABZ3CFW0</accession>
<name>A0ABZ3CFW0_9STAP</name>
<organism evidence="3 4">
    <name type="scientific">Salinicoccus bachuensis</name>
    <dbReference type="NCBI Taxonomy" id="3136731"/>
    <lineage>
        <taxon>Bacteria</taxon>
        <taxon>Bacillati</taxon>
        <taxon>Bacillota</taxon>
        <taxon>Bacilli</taxon>
        <taxon>Bacillales</taxon>
        <taxon>Staphylococcaceae</taxon>
        <taxon>Salinicoccus</taxon>
    </lineage>
</organism>
<dbReference type="EMBL" id="CP138333">
    <property type="protein sequence ID" value="WZX28951.1"/>
    <property type="molecule type" value="Genomic_DNA"/>
</dbReference>